<gene>
    <name evidence="2" type="ORF">PoB_006636100</name>
</gene>
<evidence type="ECO:0000313" key="3">
    <source>
        <dbReference type="Proteomes" id="UP000735302"/>
    </source>
</evidence>
<protein>
    <submittedName>
        <fullName evidence="2">Uncharacterized protein</fullName>
    </submittedName>
</protein>
<feature type="compositionally biased region" description="Basic and acidic residues" evidence="1">
    <location>
        <begin position="1"/>
        <end position="24"/>
    </location>
</feature>
<dbReference type="AlphaFoldDB" id="A0AAV4D7C0"/>
<keyword evidence="3" id="KW-1185">Reference proteome</keyword>
<comment type="caution">
    <text evidence="2">The sequence shown here is derived from an EMBL/GenBank/DDBJ whole genome shotgun (WGS) entry which is preliminary data.</text>
</comment>
<organism evidence="2 3">
    <name type="scientific">Plakobranchus ocellatus</name>
    <dbReference type="NCBI Taxonomy" id="259542"/>
    <lineage>
        <taxon>Eukaryota</taxon>
        <taxon>Metazoa</taxon>
        <taxon>Spiralia</taxon>
        <taxon>Lophotrochozoa</taxon>
        <taxon>Mollusca</taxon>
        <taxon>Gastropoda</taxon>
        <taxon>Heterobranchia</taxon>
        <taxon>Euthyneura</taxon>
        <taxon>Panpulmonata</taxon>
        <taxon>Sacoglossa</taxon>
        <taxon>Placobranchoidea</taxon>
        <taxon>Plakobranchidae</taxon>
        <taxon>Plakobranchus</taxon>
    </lineage>
</organism>
<dbReference type="Proteomes" id="UP000735302">
    <property type="component" value="Unassembled WGS sequence"/>
</dbReference>
<reference evidence="2 3" key="1">
    <citation type="journal article" date="2021" name="Elife">
        <title>Chloroplast acquisition without the gene transfer in kleptoplastic sea slugs, Plakobranchus ocellatus.</title>
        <authorList>
            <person name="Maeda T."/>
            <person name="Takahashi S."/>
            <person name="Yoshida T."/>
            <person name="Shimamura S."/>
            <person name="Takaki Y."/>
            <person name="Nagai Y."/>
            <person name="Toyoda A."/>
            <person name="Suzuki Y."/>
            <person name="Arimoto A."/>
            <person name="Ishii H."/>
            <person name="Satoh N."/>
            <person name="Nishiyama T."/>
            <person name="Hasebe M."/>
            <person name="Maruyama T."/>
            <person name="Minagawa J."/>
            <person name="Obokata J."/>
            <person name="Shigenobu S."/>
        </authorList>
    </citation>
    <scope>NUCLEOTIDE SEQUENCE [LARGE SCALE GENOMIC DNA]</scope>
</reference>
<proteinExistence type="predicted"/>
<accession>A0AAV4D7C0</accession>
<sequence length="90" mass="11063">MNRTKRMMDRKEESYEEKTKEQHMTLKGKKRMKNVVEVMEKMKRRHEMKNMVVEEEEERMKRKCRMKKGVVGEGRGWAEDTRKDEVVDKK</sequence>
<evidence type="ECO:0000256" key="1">
    <source>
        <dbReference type="SAM" id="MobiDB-lite"/>
    </source>
</evidence>
<evidence type="ECO:0000313" key="2">
    <source>
        <dbReference type="EMBL" id="GFO39856.1"/>
    </source>
</evidence>
<name>A0AAV4D7C0_9GAST</name>
<feature type="region of interest" description="Disordered" evidence="1">
    <location>
        <begin position="1"/>
        <end position="28"/>
    </location>
</feature>
<dbReference type="EMBL" id="BLXT01007525">
    <property type="protein sequence ID" value="GFO39856.1"/>
    <property type="molecule type" value="Genomic_DNA"/>
</dbReference>